<evidence type="ECO:0000256" key="1">
    <source>
        <dbReference type="ARBA" id="ARBA00008834"/>
    </source>
</evidence>
<accession>A0A0C5V782</accession>
<evidence type="ECO:0000256" key="2">
    <source>
        <dbReference type="ARBA" id="ARBA00022801"/>
    </source>
</evidence>
<dbReference type="PANTHER" id="PTHR31339:SF9">
    <property type="entry name" value="PLASMIN AND FIBRONECTIN-BINDING PROTEIN A"/>
    <property type="match status" value="1"/>
</dbReference>
<evidence type="ECO:0000256" key="4">
    <source>
        <dbReference type="RuleBase" id="RU361169"/>
    </source>
</evidence>
<dbReference type="InterPro" id="IPR051801">
    <property type="entry name" value="GH28_Enzymes"/>
</dbReference>
<dbReference type="PROSITE" id="PS50853">
    <property type="entry name" value="FN3"/>
    <property type="match status" value="1"/>
</dbReference>
<keyword evidence="3 4" id="KW-0326">Glycosidase</keyword>
<organism evidence="7 8">
    <name type="scientific">Gynuella sunshinyii YC6258</name>
    <dbReference type="NCBI Taxonomy" id="1445510"/>
    <lineage>
        <taxon>Bacteria</taxon>
        <taxon>Pseudomonadati</taxon>
        <taxon>Pseudomonadota</taxon>
        <taxon>Gammaproteobacteria</taxon>
        <taxon>Oceanospirillales</taxon>
        <taxon>Saccharospirillaceae</taxon>
        <taxon>Gynuella</taxon>
    </lineage>
</organism>
<gene>
    <name evidence="7" type="ORF">YC6258_03209</name>
</gene>
<dbReference type="GO" id="GO:0005975">
    <property type="term" value="P:carbohydrate metabolic process"/>
    <property type="evidence" value="ECO:0007669"/>
    <property type="project" value="InterPro"/>
</dbReference>
<proteinExistence type="inferred from homology"/>
<dbReference type="InterPro" id="IPR011050">
    <property type="entry name" value="Pectin_lyase_fold/virulence"/>
</dbReference>
<dbReference type="STRING" id="1445510.YC6258_03209"/>
<comment type="similarity">
    <text evidence="1 4">Belongs to the glycosyl hydrolase 28 family.</text>
</comment>
<evidence type="ECO:0000259" key="6">
    <source>
        <dbReference type="PROSITE" id="PS50853"/>
    </source>
</evidence>
<dbReference type="SUPFAM" id="SSF51126">
    <property type="entry name" value="Pectin lyase-like"/>
    <property type="match status" value="2"/>
</dbReference>
<keyword evidence="8" id="KW-1185">Reference proteome</keyword>
<dbReference type="KEGG" id="gsn:YC6258_03209"/>
<evidence type="ECO:0000313" key="8">
    <source>
        <dbReference type="Proteomes" id="UP000032266"/>
    </source>
</evidence>
<reference evidence="7 8" key="1">
    <citation type="submission" date="2014-01" db="EMBL/GenBank/DDBJ databases">
        <title>Full genme sequencing of cellulolytic bacterium Gynuella sunshinyii YC6258T gen. nov., sp. nov.</title>
        <authorList>
            <person name="Khan H."/>
            <person name="Chung E.J."/>
            <person name="Chung Y.R."/>
        </authorList>
    </citation>
    <scope>NUCLEOTIDE SEQUENCE [LARGE SCALE GENOMIC DNA]</scope>
    <source>
        <strain evidence="7 8">YC6258</strain>
    </source>
</reference>
<protein>
    <submittedName>
        <fullName evidence="7">Endopolygalacturonase</fullName>
    </submittedName>
</protein>
<dbReference type="PANTHER" id="PTHR31339">
    <property type="entry name" value="PECTIN LYASE-RELATED"/>
    <property type="match status" value="1"/>
</dbReference>
<evidence type="ECO:0000313" key="7">
    <source>
        <dbReference type="EMBL" id="AJQ95245.1"/>
    </source>
</evidence>
<sequence>MATFLTACQSSGTNDTYASKPESTEITPQVPTLAYDDTSIVLVWHKPDDYADIVDYKIYKNGEFIGLSSSNNQQHSPAYPYIKIFFDADSENFHQQTRFLNFKVTGLHPDTEYEFTVSAVYKDGSESDQSQIVKATTAPTYSKVVNITDYGAVGDGTTLNTSSIQKAIDDCAADSNSAFDCKVVISGNQAGSVYVSGALFLASNMTLEIQSGATLKGSTDSNDYPLNQGYQLYSYKTNPTDSRRPPSLLNVLSKDHRNGNITEDQGYDYRRHVYENIRIVGDGTIDGSGWTRSDTDTQDEVGNQLAYFQAGNQEKVYTLGKLAYNQMFAAWQEKDTTWTTESELKSLIENTYGGYKGQINKDLYSNRRSSLATFRGVTNLYFAGLKLINPAYHGVMFLEGENTVFAYNNTQTFDVNNADGVEFGNSENSMIFANFVDSGDDNINFAAGQGADYAEGSEHVQPTEKVWIFNNYMREGHGAVTIGSHTGAWVQDILAEENVMFLTDNGLRMKSTTATGGGGRRIVFRDNAMKDIGTKNTNTIENREITNRGGTGNPFIFTLKYSAGDNVFTDAPSSAQFRDILVENVTLDNVSPDTGKNVIKVDGYDGSDENSSYPETYQENITFSNVTIKNVVVTDIDHLKDSVFKNVTVTNWNAGYDSVWQIKNSKNIEFDNVLPEQANID</sequence>
<dbReference type="PROSITE" id="PS00502">
    <property type="entry name" value="POLYGALACTURONASE"/>
    <property type="match status" value="1"/>
</dbReference>
<dbReference type="AlphaFoldDB" id="A0A0C5V782"/>
<dbReference type="PATRIC" id="fig|1445510.3.peg.3172"/>
<keyword evidence="2 4" id="KW-0378">Hydrolase</keyword>
<feature type="compositionally biased region" description="Polar residues" evidence="5">
    <location>
        <begin position="1"/>
        <end position="17"/>
    </location>
</feature>
<dbReference type="CDD" id="cd00063">
    <property type="entry name" value="FN3"/>
    <property type="match status" value="1"/>
</dbReference>
<dbReference type="Gene3D" id="2.60.40.10">
    <property type="entry name" value="Immunoglobulins"/>
    <property type="match status" value="1"/>
</dbReference>
<feature type="region of interest" description="Disordered" evidence="5">
    <location>
        <begin position="1"/>
        <end position="23"/>
    </location>
</feature>
<dbReference type="SUPFAM" id="SSF49265">
    <property type="entry name" value="Fibronectin type III"/>
    <property type="match status" value="1"/>
</dbReference>
<dbReference type="Pfam" id="PF00295">
    <property type="entry name" value="Glyco_hydro_28"/>
    <property type="match status" value="1"/>
</dbReference>
<dbReference type="Pfam" id="PF00041">
    <property type="entry name" value="fn3"/>
    <property type="match status" value="1"/>
</dbReference>
<dbReference type="SMART" id="SM00060">
    <property type="entry name" value="FN3"/>
    <property type="match status" value="1"/>
</dbReference>
<dbReference type="Proteomes" id="UP000032266">
    <property type="component" value="Chromosome"/>
</dbReference>
<dbReference type="GO" id="GO:0004650">
    <property type="term" value="F:polygalacturonase activity"/>
    <property type="evidence" value="ECO:0007669"/>
    <property type="project" value="InterPro"/>
</dbReference>
<dbReference type="InterPro" id="IPR036116">
    <property type="entry name" value="FN3_sf"/>
</dbReference>
<dbReference type="InterPro" id="IPR000743">
    <property type="entry name" value="Glyco_hydro_28"/>
</dbReference>
<feature type="domain" description="Fibronectin type-III" evidence="6">
    <location>
        <begin position="22"/>
        <end position="140"/>
    </location>
</feature>
<dbReference type="HOGENOM" id="CLU_016031_8_2_6"/>
<dbReference type="InterPro" id="IPR012334">
    <property type="entry name" value="Pectin_lyas_fold"/>
</dbReference>
<evidence type="ECO:0000256" key="3">
    <source>
        <dbReference type="ARBA" id="ARBA00023295"/>
    </source>
</evidence>
<dbReference type="Gene3D" id="2.160.20.10">
    <property type="entry name" value="Single-stranded right-handed beta-helix, Pectin lyase-like"/>
    <property type="match status" value="1"/>
</dbReference>
<dbReference type="InterPro" id="IPR013783">
    <property type="entry name" value="Ig-like_fold"/>
</dbReference>
<dbReference type="EMBL" id="CP007142">
    <property type="protein sequence ID" value="AJQ95245.1"/>
    <property type="molecule type" value="Genomic_DNA"/>
</dbReference>
<name>A0A0C5V782_9GAMM</name>
<evidence type="ECO:0000256" key="5">
    <source>
        <dbReference type="SAM" id="MobiDB-lite"/>
    </source>
</evidence>
<dbReference type="InterPro" id="IPR003961">
    <property type="entry name" value="FN3_dom"/>
</dbReference>